<keyword evidence="4" id="KW-0804">Transcription</keyword>
<dbReference type="GO" id="GO:0003677">
    <property type="term" value="F:DNA binding"/>
    <property type="evidence" value="ECO:0007669"/>
    <property type="project" value="UniProtKB-KW"/>
</dbReference>
<evidence type="ECO:0000256" key="7">
    <source>
        <dbReference type="SAM" id="Phobius"/>
    </source>
</evidence>
<sequence length="547" mass="61385">MPHASSQSTRPPQASPIEPSIESPQGRSPASSPAGLIYCAGYRLGDIGLFHGIPFLSRDGQQWIGIRSDDESGAESETSPPWHNQRQPWPTFSSFINPSHLDVTKLLPLPLVERFLANYFKSPFSEAFPIVDRVLFPKIIERAYTQQGSSPESATSKACIFAFLAFSSLNGYDADPGLPPLHEQQCITAAQLLIPDLFTARPSAEVVDALLMFAIYNFGCGNVHAVDLMLSAVVRFLFMLGAHLYPGEEMDSLPPEALSLEKRKALHLRDDFWICYVLDKEITFRTGRPPIINDSSCDLTFPKYYWKQSDRNFKGVYRLPGDLRLSTIKSNAYERLYSPQALRKADAEILKDIRELDEMLENWRLSLPLERRPTLSAAQPPNKSTETNGDGSFDFDISTFLLKLEYHHCMTTIHQASSRCTNWVYNHRIDDGLSSSLDLALASSRAMLTYFSSVHDHLFPNIFWVAVFYPLSAILTLFCNIMLSPASASAASDLKILEWNIDFMSERNSKDFLLSVAQLTHLDRLKQSCVELLRLARTSVLQSQGGA</sequence>
<proteinExistence type="predicted"/>
<keyword evidence="7" id="KW-0812">Transmembrane</keyword>
<dbReference type="CDD" id="cd12148">
    <property type="entry name" value="fungal_TF_MHR"/>
    <property type="match status" value="1"/>
</dbReference>
<dbReference type="PANTHER" id="PTHR46910">
    <property type="entry name" value="TRANSCRIPTION FACTOR PDR1"/>
    <property type="match status" value="1"/>
</dbReference>
<dbReference type="AlphaFoldDB" id="A0A0D2C562"/>
<accession>A0A0D2C562</accession>
<feature type="region of interest" description="Disordered" evidence="6">
    <location>
        <begin position="68"/>
        <end position="87"/>
    </location>
</feature>
<keyword evidence="5" id="KW-0539">Nucleus</keyword>
<reference evidence="9 10" key="1">
    <citation type="submission" date="2015-01" db="EMBL/GenBank/DDBJ databases">
        <title>The Genome Sequence of Exophiala spinifera CBS89968.</title>
        <authorList>
            <consortium name="The Broad Institute Genomics Platform"/>
            <person name="Cuomo C."/>
            <person name="de Hoog S."/>
            <person name="Gorbushina A."/>
            <person name="Stielow B."/>
            <person name="Teixiera M."/>
            <person name="Abouelleil A."/>
            <person name="Chapman S.B."/>
            <person name="Priest M."/>
            <person name="Young S.K."/>
            <person name="Wortman J."/>
            <person name="Nusbaum C."/>
            <person name="Birren B."/>
        </authorList>
    </citation>
    <scope>NUCLEOTIDE SEQUENCE [LARGE SCALE GENOMIC DNA]</scope>
    <source>
        <strain evidence="9 10">CBS 89968</strain>
    </source>
</reference>
<protein>
    <recommendedName>
        <fullName evidence="8">Xylanolytic transcriptional activator regulatory domain-containing protein</fullName>
    </recommendedName>
</protein>
<evidence type="ECO:0000256" key="5">
    <source>
        <dbReference type="ARBA" id="ARBA00023242"/>
    </source>
</evidence>
<feature type="domain" description="Xylanolytic transcriptional activator regulatory" evidence="8">
    <location>
        <begin position="226"/>
        <end position="308"/>
    </location>
</feature>
<evidence type="ECO:0000256" key="2">
    <source>
        <dbReference type="ARBA" id="ARBA00023015"/>
    </source>
</evidence>
<dbReference type="GO" id="GO:0008270">
    <property type="term" value="F:zinc ion binding"/>
    <property type="evidence" value="ECO:0007669"/>
    <property type="project" value="InterPro"/>
</dbReference>
<keyword evidence="7" id="KW-0472">Membrane</keyword>
<evidence type="ECO:0000259" key="8">
    <source>
        <dbReference type="SMART" id="SM00906"/>
    </source>
</evidence>
<dbReference type="HOGENOM" id="CLU_010813_0_1_1"/>
<dbReference type="InterPro" id="IPR007219">
    <property type="entry name" value="XnlR_reg_dom"/>
</dbReference>
<feature type="compositionally biased region" description="Polar residues" evidence="6">
    <location>
        <begin position="75"/>
        <end position="87"/>
    </location>
</feature>
<evidence type="ECO:0000256" key="1">
    <source>
        <dbReference type="ARBA" id="ARBA00004123"/>
    </source>
</evidence>
<feature type="region of interest" description="Disordered" evidence="6">
    <location>
        <begin position="1"/>
        <end position="29"/>
    </location>
</feature>
<dbReference type="STRING" id="91928.A0A0D2C562"/>
<keyword evidence="3" id="KW-0238">DNA-binding</keyword>
<feature type="transmembrane region" description="Helical" evidence="7">
    <location>
        <begin position="462"/>
        <end position="483"/>
    </location>
</feature>
<evidence type="ECO:0000313" key="9">
    <source>
        <dbReference type="EMBL" id="KIW18739.1"/>
    </source>
</evidence>
<dbReference type="VEuPathDB" id="FungiDB:PV08_03028"/>
<evidence type="ECO:0000256" key="3">
    <source>
        <dbReference type="ARBA" id="ARBA00023125"/>
    </source>
</evidence>
<dbReference type="OrthoDB" id="4116913at2759"/>
<gene>
    <name evidence="9" type="ORF">PV08_03028</name>
</gene>
<name>A0A0D2C562_9EURO</name>
<dbReference type="GO" id="GO:0006351">
    <property type="term" value="P:DNA-templated transcription"/>
    <property type="evidence" value="ECO:0007669"/>
    <property type="project" value="InterPro"/>
</dbReference>
<dbReference type="PANTHER" id="PTHR46910:SF37">
    <property type="entry name" value="ZN(II)2CYS6 TRANSCRIPTION FACTOR (EUROFUNG)"/>
    <property type="match status" value="1"/>
</dbReference>
<dbReference type="InterPro" id="IPR050987">
    <property type="entry name" value="AtrR-like"/>
</dbReference>
<dbReference type="Pfam" id="PF04082">
    <property type="entry name" value="Fungal_trans"/>
    <property type="match status" value="1"/>
</dbReference>
<comment type="subcellular location">
    <subcellularLocation>
        <location evidence="1">Nucleus</location>
    </subcellularLocation>
</comment>
<evidence type="ECO:0000256" key="4">
    <source>
        <dbReference type="ARBA" id="ARBA00023163"/>
    </source>
</evidence>
<dbReference type="Proteomes" id="UP000053328">
    <property type="component" value="Unassembled WGS sequence"/>
</dbReference>
<evidence type="ECO:0000313" key="10">
    <source>
        <dbReference type="Proteomes" id="UP000053328"/>
    </source>
</evidence>
<dbReference type="GeneID" id="27330111"/>
<keyword evidence="7" id="KW-1133">Transmembrane helix</keyword>
<feature type="compositionally biased region" description="Polar residues" evidence="6">
    <location>
        <begin position="1"/>
        <end position="12"/>
    </location>
</feature>
<keyword evidence="10" id="KW-1185">Reference proteome</keyword>
<dbReference type="SMART" id="SM00906">
    <property type="entry name" value="Fungal_trans"/>
    <property type="match status" value="1"/>
</dbReference>
<dbReference type="RefSeq" id="XP_016238955.1">
    <property type="nucleotide sequence ID" value="XM_016377385.1"/>
</dbReference>
<dbReference type="EMBL" id="KN847493">
    <property type="protein sequence ID" value="KIW18739.1"/>
    <property type="molecule type" value="Genomic_DNA"/>
</dbReference>
<keyword evidence="2" id="KW-0805">Transcription regulation</keyword>
<evidence type="ECO:0000256" key="6">
    <source>
        <dbReference type="SAM" id="MobiDB-lite"/>
    </source>
</evidence>
<dbReference type="GO" id="GO:0005634">
    <property type="term" value="C:nucleus"/>
    <property type="evidence" value="ECO:0007669"/>
    <property type="project" value="UniProtKB-SubCell"/>
</dbReference>
<dbReference type="GO" id="GO:0003700">
    <property type="term" value="F:DNA-binding transcription factor activity"/>
    <property type="evidence" value="ECO:0007669"/>
    <property type="project" value="InterPro"/>
</dbReference>
<organism evidence="9 10">
    <name type="scientific">Exophiala spinifera</name>
    <dbReference type="NCBI Taxonomy" id="91928"/>
    <lineage>
        <taxon>Eukaryota</taxon>
        <taxon>Fungi</taxon>
        <taxon>Dikarya</taxon>
        <taxon>Ascomycota</taxon>
        <taxon>Pezizomycotina</taxon>
        <taxon>Eurotiomycetes</taxon>
        <taxon>Chaetothyriomycetidae</taxon>
        <taxon>Chaetothyriales</taxon>
        <taxon>Herpotrichiellaceae</taxon>
        <taxon>Exophiala</taxon>
    </lineage>
</organism>